<name>A0ABD3PG53_9STRA</name>
<sequence length="216" mass="24509">MDTGGAQFTVMGTISNERTAFIPRYLAVKIGGREKERVMKEAEEVARKEGTAWMHKGAAFIVEASLGAWAGWMGYNIVSSQNNDSFEAISQIPYCAGRRCNKDKMHSDKYSTLVVCSIIVDKVCSKWVDLVHKEIPSEFWQNLDSKECKLHDEARWRSVRYFADDCIKRKAFKDAYRKKHGMKEAETVLVPDGGVPKDILLTLHLEKGRSRQSDKA</sequence>
<dbReference type="Proteomes" id="UP001516023">
    <property type="component" value="Unassembled WGS sequence"/>
</dbReference>
<dbReference type="EMBL" id="JABMIG020000214">
    <property type="protein sequence ID" value="KAL3785460.1"/>
    <property type="molecule type" value="Genomic_DNA"/>
</dbReference>
<proteinExistence type="predicted"/>
<accession>A0ABD3PG53</accession>
<evidence type="ECO:0000313" key="1">
    <source>
        <dbReference type="EMBL" id="KAL3785460.1"/>
    </source>
</evidence>
<organism evidence="1 2">
    <name type="scientific">Cyclotella cryptica</name>
    <dbReference type="NCBI Taxonomy" id="29204"/>
    <lineage>
        <taxon>Eukaryota</taxon>
        <taxon>Sar</taxon>
        <taxon>Stramenopiles</taxon>
        <taxon>Ochrophyta</taxon>
        <taxon>Bacillariophyta</taxon>
        <taxon>Coscinodiscophyceae</taxon>
        <taxon>Thalassiosirophycidae</taxon>
        <taxon>Stephanodiscales</taxon>
        <taxon>Stephanodiscaceae</taxon>
        <taxon>Cyclotella</taxon>
    </lineage>
</organism>
<comment type="caution">
    <text evidence="1">The sequence shown here is derived from an EMBL/GenBank/DDBJ whole genome shotgun (WGS) entry which is preliminary data.</text>
</comment>
<gene>
    <name evidence="1" type="ORF">HJC23_008270</name>
</gene>
<dbReference type="AlphaFoldDB" id="A0ABD3PG53"/>
<protein>
    <submittedName>
        <fullName evidence="1">Uncharacterized protein</fullName>
    </submittedName>
</protein>
<reference evidence="1 2" key="1">
    <citation type="journal article" date="2020" name="G3 (Bethesda)">
        <title>Improved Reference Genome for Cyclotella cryptica CCMP332, a Model for Cell Wall Morphogenesis, Salinity Adaptation, and Lipid Production in Diatoms (Bacillariophyta).</title>
        <authorList>
            <person name="Roberts W.R."/>
            <person name="Downey K.M."/>
            <person name="Ruck E.C."/>
            <person name="Traller J.C."/>
            <person name="Alverson A.J."/>
        </authorList>
    </citation>
    <scope>NUCLEOTIDE SEQUENCE [LARGE SCALE GENOMIC DNA]</scope>
    <source>
        <strain evidence="1 2">CCMP332</strain>
    </source>
</reference>
<keyword evidence="2" id="KW-1185">Reference proteome</keyword>
<evidence type="ECO:0000313" key="2">
    <source>
        <dbReference type="Proteomes" id="UP001516023"/>
    </source>
</evidence>